<reference evidence="1 2" key="1">
    <citation type="journal article" date="2023" name="BMC Biol.">
        <title>The compact genome of the sponge Oopsacas minuta (Hexactinellida) is lacking key metazoan core genes.</title>
        <authorList>
            <person name="Santini S."/>
            <person name="Schenkelaars Q."/>
            <person name="Jourda C."/>
            <person name="Duchesne M."/>
            <person name="Belahbib H."/>
            <person name="Rocher C."/>
            <person name="Selva M."/>
            <person name="Riesgo A."/>
            <person name="Vervoort M."/>
            <person name="Leys S.P."/>
            <person name="Kodjabachian L."/>
            <person name="Le Bivic A."/>
            <person name="Borchiellini C."/>
            <person name="Claverie J.M."/>
            <person name="Renard E."/>
        </authorList>
    </citation>
    <scope>NUCLEOTIDE SEQUENCE [LARGE SCALE GENOMIC DNA]</scope>
    <source>
        <strain evidence="1">SPO-2</strain>
    </source>
</reference>
<comment type="caution">
    <text evidence="1">The sequence shown here is derived from an EMBL/GenBank/DDBJ whole genome shotgun (WGS) entry which is preliminary data.</text>
</comment>
<dbReference type="AlphaFoldDB" id="A0AAV7JXP6"/>
<protein>
    <submittedName>
        <fullName evidence="1">Uncharacterized protein</fullName>
    </submittedName>
</protein>
<sequence length="98" mass="11141">MAGIGLMTPQVSSMTTDVWGIVDYVVTNKDWVCSTYHYGPTNWKECFGAQTVRNQSEQLIPVCKQNETQQLIGCESRQTDIPVGWTMDGFDDSRWNML</sequence>
<proteinExistence type="predicted"/>
<dbReference type="Proteomes" id="UP001165289">
    <property type="component" value="Unassembled WGS sequence"/>
</dbReference>
<evidence type="ECO:0000313" key="1">
    <source>
        <dbReference type="EMBL" id="KAI6653647.1"/>
    </source>
</evidence>
<dbReference type="EMBL" id="JAKMXF010000266">
    <property type="protein sequence ID" value="KAI6653647.1"/>
    <property type="molecule type" value="Genomic_DNA"/>
</dbReference>
<accession>A0AAV7JXP6</accession>
<gene>
    <name evidence="1" type="ORF">LOD99_3542</name>
</gene>
<keyword evidence="2" id="KW-1185">Reference proteome</keyword>
<name>A0AAV7JXP6_9METZ</name>
<evidence type="ECO:0000313" key="2">
    <source>
        <dbReference type="Proteomes" id="UP001165289"/>
    </source>
</evidence>
<organism evidence="1 2">
    <name type="scientific">Oopsacas minuta</name>
    <dbReference type="NCBI Taxonomy" id="111878"/>
    <lineage>
        <taxon>Eukaryota</taxon>
        <taxon>Metazoa</taxon>
        <taxon>Porifera</taxon>
        <taxon>Hexactinellida</taxon>
        <taxon>Hexasterophora</taxon>
        <taxon>Lyssacinosida</taxon>
        <taxon>Leucopsacidae</taxon>
        <taxon>Oopsacas</taxon>
    </lineage>
</organism>